<keyword evidence="2" id="KW-1133">Transmembrane helix</keyword>
<sequence length="969" mass="107670">MRATSVVCAWATAALFVVLPSTSLAANWAQVSGTRHTNAVVLEPTPWTKRHGHATVSLDFSDAYMRETGQKARMFVIGGDSNVQGKQDLRAYPGGGTLKNDVWATAGIQWNVETNILKVTKWGDPLPQIIANITWLQTNAGKRPPRGVTYRDWIACAAAAWAIAPVTGCEDASKPPGAYLSDNMFSPRRNFVATSFDNQLYVLGGRAREHFPVPEDQLRGGLRTIGPRNARWREFTVLKNDVWRSSDAGASWKLVTPGCVMPQAGLVHKAGASMFQCETDDQCEGDSSCKFDSVTSTGFCACNMWSPREFHAVAVHENAFYLSGGYALVQLGNCGVEENARKRPSGEEFACGGGYRAYMNDMWTSTDGGRTWTSLTLHAGFAPRGEHAMVSLKSMLYLFGGRTGDARDDDKHSLLNDVWVSSNGSLWTQVIDTAPWSSRSKHVVVVLPGSTDITSGDDMDDELMLMYGEDEERTLDDVWTWKGGITDWVQDFGNGTAAAEYMTPQSSVSYLRGMKDDDVVALGGAGISTITDLATSVSFDLTIELREIMPICDYIALAKQVVATCSVSTDVYEGQEYANQQVIQGENGDANVDKGTTTETEWDGCAHVGTMVLDTVTKRKKWPDVKGIDQVQILRDVFDDAQESICRWTPSQRTGHAGTVFQSKVFVFGGLTTPDYFENDVWYRDKRRPKAQFTLVPSTKSSETVFQFESDKPGCIFEYHVMNMVEMLVVRNWTRTLGSVDFFSWLDGGKYRFRVRALDPAGNVDSEFELNRNEYIWIYVPKLPWALIIGVSGAVLVLLIGFFMEWRKRRKRAAMERYAMKRMRRKLKGKKAQEGDANWRETYDNAKDADAKKKTKKKGKVVGIKSSSTAVVAGKKVKKTKDGATKKDKTAKDSTATTTKKTKDKDKGKEKRDKDKTSAKSSTKDEASAKKKKREKDAKKDKKKEPKKDTKAKESSKAKKDAKTKKKKN</sequence>
<evidence type="ECO:0000313" key="5">
    <source>
        <dbReference type="Proteomes" id="UP000019132"/>
    </source>
</evidence>
<dbReference type="SUPFAM" id="SSF117281">
    <property type="entry name" value="Kelch motif"/>
    <property type="match status" value="1"/>
</dbReference>
<dbReference type="OMA" id="CDYIALA"/>
<organism evidence="4 5">
    <name type="scientific">Globisporangium ultimum (strain ATCC 200006 / CBS 805.95 / DAOM BR144)</name>
    <name type="common">Pythium ultimum</name>
    <dbReference type="NCBI Taxonomy" id="431595"/>
    <lineage>
        <taxon>Eukaryota</taxon>
        <taxon>Sar</taxon>
        <taxon>Stramenopiles</taxon>
        <taxon>Oomycota</taxon>
        <taxon>Peronosporomycetes</taxon>
        <taxon>Pythiales</taxon>
        <taxon>Pythiaceae</taxon>
        <taxon>Globisporangium</taxon>
    </lineage>
</organism>
<feature type="region of interest" description="Disordered" evidence="1">
    <location>
        <begin position="870"/>
        <end position="969"/>
    </location>
</feature>
<protein>
    <recommendedName>
        <fullName evidence="6">Fibronectin type-III domain-containing protein</fullName>
    </recommendedName>
</protein>
<keyword evidence="3" id="KW-0732">Signal</keyword>
<evidence type="ECO:0000313" key="4">
    <source>
        <dbReference type="EnsemblProtists" id="PYU1_T014248"/>
    </source>
</evidence>
<feature type="chain" id="PRO_5003868566" description="Fibronectin type-III domain-containing protein" evidence="3">
    <location>
        <begin position="26"/>
        <end position="969"/>
    </location>
</feature>
<reference evidence="5" key="1">
    <citation type="journal article" date="2010" name="Genome Biol.">
        <title>Genome sequence of the necrotrophic plant pathogen Pythium ultimum reveals original pathogenicity mechanisms and effector repertoire.</title>
        <authorList>
            <person name="Levesque C.A."/>
            <person name="Brouwer H."/>
            <person name="Cano L."/>
            <person name="Hamilton J.P."/>
            <person name="Holt C."/>
            <person name="Huitema E."/>
            <person name="Raffaele S."/>
            <person name="Robideau G.P."/>
            <person name="Thines M."/>
            <person name="Win J."/>
            <person name="Zerillo M.M."/>
            <person name="Beakes G.W."/>
            <person name="Boore J.L."/>
            <person name="Busam D."/>
            <person name="Dumas B."/>
            <person name="Ferriera S."/>
            <person name="Fuerstenberg S.I."/>
            <person name="Gachon C.M."/>
            <person name="Gaulin E."/>
            <person name="Govers F."/>
            <person name="Grenville-Briggs L."/>
            <person name="Horner N."/>
            <person name="Hostetler J."/>
            <person name="Jiang R.H."/>
            <person name="Johnson J."/>
            <person name="Krajaejun T."/>
            <person name="Lin H."/>
            <person name="Meijer H.J."/>
            <person name="Moore B."/>
            <person name="Morris P."/>
            <person name="Phuntmart V."/>
            <person name="Puiu D."/>
            <person name="Shetty J."/>
            <person name="Stajich J.E."/>
            <person name="Tripathy S."/>
            <person name="Wawra S."/>
            <person name="van West P."/>
            <person name="Whitty B.R."/>
            <person name="Coutinho P.M."/>
            <person name="Henrissat B."/>
            <person name="Martin F."/>
            <person name="Thomas P.D."/>
            <person name="Tyler B.M."/>
            <person name="De Vries R.P."/>
            <person name="Kamoun S."/>
            <person name="Yandell M."/>
            <person name="Tisserat N."/>
            <person name="Buell C.R."/>
        </authorList>
    </citation>
    <scope>NUCLEOTIDE SEQUENCE</scope>
    <source>
        <strain evidence="5">DAOM:BR144</strain>
    </source>
</reference>
<dbReference type="HOGENOM" id="CLU_012953_0_0_1"/>
<feature type="transmembrane region" description="Helical" evidence="2">
    <location>
        <begin position="783"/>
        <end position="803"/>
    </location>
</feature>
<dbReference type="eggNOG" id="ENOG502RS54">
    <property type="taxonomic scope" value="Eukaryota"/>
</dbReference>
<dbReference type="InParanoid" id="K3XAJ9"/>
<dbReference type="PANTHER" id="PTHR23244:SF484">
    <property type="entry name" value="KELCH REPEAT-CONTAINING PROTEIN"/>
    <property type="match status" value="1"/>
</dbReference>
<dbReference type="EMBL" id="GL376600">
    <property type="status" value="NOT_ANNOTATED_CDS"/>
    <property type="molecule type" value="Genomic_DNA"/>
</dbReference>
<dbReference type="InterPro" id="IPR015915">
    <property type="entry name" value="Kelch-typ_b-propeller"/>
</dbReference>
<keyword evidence="2" id="KW-0472">Membrane</keyword>
<evidence type="ECO:0008006" key="6">
    <source>
        <dbReference type="Google" id="ProtNLM"/>
    </source>
</evidence>
<reference evidence="4" key="3">
    <citation type="submission" date="2015-02" db="UniProtKB">
        <authorList>
            <consortium name="EnsemblProtists"/>
        </authorList>
    </citation>
    <scope>IDENTIFICATION</scope>
    <source>
        <strain evidence="4">DAOM BR144</strain>
    </source>
</reference>
<keyword evidence="2" id="KW-0812">Transmembrane</keyword>
<dbReference type="VEuPathDB" id="FungiDB:PYU1_G014218"/>
<name>K3XAJ9_GLOUD</name>
<evidence type="ECO:0000256" key="2">
    <source>
        <dbReference type="SAM" id="Phobius"/>
    </source>
</evidence>
<dbReference type="Proteomes" id="UP000019132">
    <property type="component" value="Unassembled WGS sequence"/>
</dbReference>
<evidence type="ECO:0000256" key="3">
    <source>
        <dbReference type="SAM" id="SignalP"/>
    </source>
</evidence>
<dbReference type="Gene3D" id="2.120.10.80">
    <property type="entry name" value="Kelch-type beta propeller"/>
    <property type="match status" value="1"/>
</dbReference>
<proteinExistence type="predicted"/>
<feature type="compositionally biased region" description="Basic and acidic residues" evidence="1">
    <location>
        <begin position="880"/>
        <end position="892"/>
    </location>
</feature>
<dbReference type="AlphaFoldDB" id="K3XAJ9"/>
<feature type="compositionally biased region" description="Basic and acidic residues" evidence="1">
    <location>
        <begin position="901"/>
        <end position="961"/>
    </location>
</feature>
<feature type="region of interest" description="Disordered" evidence="1">
    <location>
        <begin position="846"/>
        <end position="865"/>
    </location>
</feature>
<keyword evidence="5" id="KW-1185">Reference proteome</keyword>
<dbReference type="EnsemblProtists" id="PYU1_T014248">
    <property type="protein sequence ID" value="PYU1_T014248"/>
    <property type="gene ID" value="PYU1_G014218"/>
</dbReference>
<evidence type="ECO:0000256" key="1">
    <source>
        <dbReference type="SAM" id="MobiDB-lite"/>
    </source>
</evidence>
<feature type="signal peptide" evidence="3">
    <location>
        <begin position="1"/>
        <end position="25"/>
    </location>
</feature>
<reference evidence="5" key="2">
    <citation type="submission" date="2010-04" db="EMBL/GenBank/DDBJ databases">
        <authorList>
            <person name="Buell R."/>
            <person name="Hamilton J."/>
            <person name="Hostetler J."/>
        </authorList>
    </citation>
    <scope>NUCLEOTIDE SEQUENCE [LARGE SCALE GENOMIC DNA]</scope>
    <source>
        <strain evidence="5">DAOM:BR144</strain>
    </source>
</reference>
<dbReference type="PANTHER" id="PTHR23244">
    <property type="entry name" value="KELCH REPEAT DOMAIN"/>
    <property type="match status" value="1"/>
</dbReference>
<accession>K3XAJ9</accession>